<dbReference type="GeneID" id="34621630"/>
<feature type="region of interest" description="Disordered" evidence="1">
    <location>
        <begin position="1"/>
        <end position="25"/>
    </location>
</feature>
<feature type="compositionally biased region" description="Polar residues" evidence="1">
    <location>
        <begin position="1"/>
        <end position="17"/>
    </location>
</feature>
<keyword evidence="2" id="KW-0812">Transmembrane</keyword>
<evidence type="ECO:0000256" key="2">
    <source>
        <dbReference type="SAM" id="Phobius"/>
    </source>
</evidence>
<dbReference type="InterPro" id="IPR000884">
    <property type="entry name" value="TSP1_rpt"/>
</dbReference>
<evidence type="ECO:0000256" key="1">
    <source>
        <dbReference type="SAM" id="MobiDB-lite"/>
    </source>
</evidence>
<keyword evidence="2" id="KW-1133">Transmembrane helix</keyword>
<evidence type="ECO:0000313" key="4">
    <source>
        <dbReference type="RefSeq" id="XP_026192310.1"/>
    </source>
</evidence>
<dbReference type="OrthoDB" id="354710at2759"/>
<dbReference type="PROSITE" id="PS50092">
    <property type="entry name" value="TSP1"/>
    <property type="match status" value="1"/>
</dbReference>
<accession>A0A6P6RYW5</accession>
<dbReference type="RefSeq" id="XP_026192310.1">
    <property type="nucleotide sequence ID" value="XM_026336525.1"/>
</dbReference>
<keyword evidence="3" id="KW-1185">Reference proteome</keyword>
<reference evidence="4" key="1">
    <citation type="submission" date="2025-08" db="UniProtKB">
        <authorList>
            <consortium name="RefSeq"/>
        </authorList>
    </citation>
    <scope>IDENTIFICATION</scope>
</reference>
<name>A0A6P6RYW5_9EIME</name>
<dbReference type="Proteomes" id="UP000515125">
    <property type="component" value="Unplaced"/>
</dbReference>
<feature type="transmembrane region" description="Helical" evidence="2">
    <location>
        <begin position="366"/>
        <end position="388"/>
    </location>
</feature>
<proteinExistence type="predicted"/>
<evidence type="ECO:0000313" key="3">
    <source>
        <dbReference type="Proteomes" id="UP000515125"/>
    </source>
</evidence>
<keyword evidence="2" id="KW-0472">Membrane</keyword>
<protein>
    <submittedName>
        <fullName evidence="4">Uncharacterized protein LOC34621630</fullName>
    </submittedName>
</protein>
<sequence>MKPSSSFASHSNGSKSPALTPLEEKPFSQLEAGAMEAPALNLEENDDCIFTGVVPENQAYVRKTVELSPTQWAEHVHNEVYVNNSLKAYQTTTDPGREREFGLTFKLPSTLASSGSANLSLTKIWDGFSHGWTCESHMLTVIRLTDDKYLHGRNSSSESNDYLYLPIGFDLEEYKLDISSLVYGKNLKGSYLHLLFREKENGCLSEFDTPKSNFGPKLSVETEESDATDAVYGEWGPFSDCRVSCVTKVNYQCRKRTCTPGVSSGVSCKMERMVDKQPCSDSQVSSPCTCDKLIEENACPENSSCNSSVANNVMCNCSGKFTRLDVSTKTVCEGTFSCACGFCCAAAAAGSDSTTTSAEESSSTNVIWIILGIAGVVVVVGSFALLCVKKKPLSDADLLNANLNPQTGELAPGTAELGAGMFWPQQPGMLRGPPAMGAPHGFPPIGGPPMGGPPKGGGVPGMLQIGTTSSFAFVDARCSSIGRASTLATLNVRMAPPHSRSFTLYWLSGNNAKHVVTGRLPPICAASEIN</sequence>
<dbReference type="AlphaFoldDB" id="A0A6P6RYW5"/>
<gene>
    <name evidence="4" type="primary">LOC34621630</name>
</gene>
<organism evidence="3 4">
    <name type="scientific">Cyclospora cayetanensis</name>
    <dbReference type="NCBI Taxonomy" id="88456"/>
    <lineage>
        <taxon>Eukaryota</taxon>
        <taxon>Sar</taxon>
        <taxon>Alveolata</taxon>
        <taxon>Apicomplexa</taxon>
        <taxon>Conoidasida</taxon>
        <taxon>Coccidia</taxon>
        <taxon>Eucoccidiorida</taxon>
        <taxon>Eimeriorina</taxon>
        <taxon>Eimeriidae</taxon>
        <taxon>Cyclospora</taxon>
    </lineage>
</organism>